<evidence type="ECO:0000313" key="3">
    <source>
        <dbReference type="Proteomes" id="UP000053890"/>
    </source>
</evidence>
<feature type="compositionally biased region" description="Low complexity" evidence="1">
    <location>
        <begin position="594"/>
        <end position="624"/>
    </location>
</feature>
<evidence type="ECO:0000313" key="2">
    <source>
        <dbReference type="EMBL" id="KPV75132.1"/>
    </source>
</evidence>
<feature type="compositionally biased region" description="Low complexity" evidence="1">
    <location>
        <begin position="14"/>
        <end position="25"/>
    </location>
</feature>
<accession>A0A194S3G6</accession>
<proteinExistence type="predicted"/>
<gene>
    <name evidence="2" type="ORF">RHOBADRAFT_53157</name>
</gene>
<dbReference type="RefSeq" id="XP_018271181.1">
    <property type="nucleotide sequence ID" value="XM_018416698.1"/>
</dbReference>
<feature type="region of interest" description="Disordered" evidence="1">
    <location>
        <begin position="364"/>
        <end position="395"/>
    </location>
</feature>
<feature type="region of interest" description="Disordered" evidence="1">
    <location>
        <begin position="212"/>
        <end position="351"/>
    </location>
</feature>
<feature type="compositionally biased region" description="Polar residues" evidence="1">
    <location>
        <begin position="212"/>
        <end position="225"/>
    </location>
</feature>
<evidence type="ECO:0000256" key="1">
    <source>
        <dbReference type="SAM" id="MobiDB-lite"/>
    </source>
</evidence>
<feature type="compositionally biased region" description="Low complexity" evidence="1">
    <location>
        <begin position="318"/>
        <end position="330"/>
    </location>
</feature>
<feature type="region of interest" description="Disordered" evidence="1">
    <location>
        <begin position="1"/>
        <end position="137"/>
    </location>
</feature>
<feature type="compositionally biased region" description="Basic and acidic residues" evidence="1">
    <location>
        <begin position="487"/>
        <end position="502"/>
    </location>
</feature>
<dbReference type="OMA" id="AWEDELY"/>
<feature type="compositionally biased region" description="Low complexity" evidence="1">
    <location>
        <begin position="531"/>
        <end position="544"/>
    </location>
</feature>
<sequence length="635" mass="66341">MSDTSHLSPPHTPVSSVCSSFLSFSPDAPRTPRTPLSSAIGSPGGDVTPKASRDDPLGELALDAPPARGTFRLEPPPASRRRTKQAAEPLSRELAQQEPSTSVVTSGVGSFSSRNPFAALIGADPHTSTKSTSSSSSSGVYHYAALSAAASSASGSSRSASRSPKVDDLAAIDELLLGYASRGPSSSSAASSALDTSLEALGLDSQTDMSSAWQDELYSSLSESSPVEAAFPPRIPRLSFQAPSPEQLRCGTGGGSPGSPRRARKTAMSSPRHPFGRSATASSSASPTYSPRRSPRRTSPRKVSPRDSPTRPRALVYTSSTRTSPSLTSPAIEAFQLAPTSPVQPPRSSHKLLPFALPLSSLSSSFTRHRSSPPKPSGLDKSARSTAADRDSAAYRARRAAKDAAWAERDRAAAARAGRAVDGINVEELDRFFGVTPRRGKAIRGGYVDVALEEGVVGASGGRRRGGEGEEQAWRRAEEFRGLLDDDAERDAQLARDGRRTSFGDVGNVSSDDECSGFDVRTRRGPPPPLFTSSTFSTSSSSRARSHSYASSSFSLDDAASALDAHISLASPIDLSCTSLPSLLPSISPSPFSPMYPSASPSASPSPYGSFDSSSSWASSQASFGPRSSSLPVKG</sequence>
<feature type="compositionally biased region" description="Low complexity" evidence="1">
    <location>
        <begin position="100"/>
        <end position="113"/>
    </location>
</feature>
<dbReference type="STRING" id="578459.A0A194S3G6"/>
<reference evidence="2 3" key="1">
    <citation type="journal article" date="2015" name="Front. Microbiol.">
        <title>Genome sequence of the plant growth promoting endophytic yeast Rhodotorula graminis WP1.</title>
        <authorList>
            <person name="Firrincieli A."/>
            <person name="Otillar R."/>
            <person name="Salamov A."/>
            <person name="Schmutz J."/>
            <person name="Khan Z."/>
            <person name="Redman R.S."/>
            <person name="Fleck N.D."/>
            <person name="Lindquist E."/>
            <person name="Grigoriev I.V."/>
            <person name="Doty S.L."/>
        </authorList>
    </citation>
    <scope>NUCLEOTIDE SEQUENCE [LARGE SCALE GENOMIC DNA]</scope>
    <source>
        <strain evidence="2 3">WP1</strain>
    </source>
</reference>
<dbReference type="EMBL" id="KQ474078">
    <property type="protein sequence ID" value="KPV75132.1"/>
    <property type="molecule type" value="Genomic_DNA"/>
</dbReference>
<protein>
    <submittedName>
        <fullName evidence="2">Uncharacterized protein</fullName>
    </submittedName>
</protein>
<feature type="compositionally biased region" description="Basic and acidic residues" evidence="1">
    <location>
        <begin position="381"/>
        <end position="393"/>
    </location>
</feature>
<feature type="region of interest" description="Disordered" evidence="1">
    <location>
        <begin position="487"/>
        <end position="544"/>
    </location>
</feature>
<feature type="compositionally biased region" description="Low complexity" evidence="1">
    <location>
        <begin position="128"/>
        <end position="137"/>
    </location>
</feature>
<dbReference type="AlphaFoldDB" id="A0A194S3G6"/>
<feature type="compositionally biased region" description="Low complexity" evidence="1">
    <location>
        <begin position="277"/>
        <end position="292"/>
    </location>
</feature>
<dbReference type="OrthoDB" id="2528644at2759"/>
<feature type="region of interest" description="Disordered" evidence="1">
    <location>
        <begin position="594"/>
        <end position="635"/>
    </location>
</feature>
<dbReference type="Proteomes" id="UP000053890">
    <property type="component" value="Unassembled WGS sequence"/>
</dbReference>
<feature type="compositionally biased region" description="Polar residues" evidence="1">
    <location>
        <begin position="626"/>
        <end position="635"/>
    </location>
</feature>
<dbReference type="GeneID" id="28977146"/>
<organism evidence="2 3">
    <name type="scientific">Rhodotorula graminis (strain WP1)</name>
    <dbReference type="NCBI Taxonomy" id="578459"/>
    <lineage>
        <taxon>Eukaryota</taxon>
        <taxon>Fungi</taxon>
        <taxon>Dikarya</taxon>
        <taxon>Basidiomycota</taxon>
        <taxon>Pucciniomycotina</taxon>
        <taxon>Microbotryomycetes</taxon>
        <taxon>Sporidiobolales</taxon>
        <taxon>Sporidiobolaceae</taxon>
        <taxon>Rhodotorula</taxon>
    </lineage>
</organism>
<keyword evidence="3" id="KW-1185">Reference proteome</keyword>
<name>A0A194S3G6_RHOGW</name>